<keyword evidence="4" id="KW-0808">Transferase</keyword>
<dbReference type="InterPro" id="IPR000595">
    <property type="entry name" value="cNMP-bd_dom"/>
</dbReference>
<dbReference type="CDD" id="cd00082">
    <property type="entry name" value="HisKA"/>
    <property type="match status" value="1"/>
</dbReference>
<evidence type="ECO:0000256" key="3">
    <source>
        <dbReference type="ARBA" id="ARBA00022553"/>
    </source>
</evidence>
<dbReference type="PROSITE" id="PS50109">
    <property type="entry name" value="HIS_KIN"/>
    <property type="match status" value="1"/>
</dbReference>
<evidence type="ECO:0000256" key="4">
    <source>
        <dbReference type="ARBA" id="ARBA00022777"/>
    </source>
</evidence>
<name>A0A6J4R2Q6_9ACTN</name>
<dbReference type="GO" id="GO:0000155">
    <property type="term" value="F:phosphorelay sensor kinase activity"/>
    <property type="evidence" value="ECO:0007669"/>
    <property type="project" value="InterPro"/>
</dbReference>
<keyword evidence="5" id="KW-0902">Two-component regulatory system</keyword>
<dbReference type="InterPro" id="IPR036890">
    <property type="entry name" value="HATPase_C_sf"/>
</dbReference>
<dbReference type="EC" id="2.7.13.3" evidence="2"/>
<dbReference type="CDD" id="cd00038">
    <property type="entry name" value="CAP_ED"/>
    <property type="match status" value="1"/>
</dbReference>
<feature type="domain" description="Cyclic nucleotide-binding" evidence="6">
    <location>
        <begin position="10"/>
        <end position="54"/>
    </location>
</feature>
<dbReference type="PANTHER" id="PTHR43065:SF48">
    <property type="entry name" value="HISTIDINE KINASE"/>
    <property type="match status" value="1"/>
</dbReference>
<dbReference type="InterPro" id="IPR003661">
    <property type="entry name" value="HisK_dim/P_dom"/>
</dbReference>
<dbReference type="PANTHER" id="PTHR43065">
    <property type="entry name" value="SENSOR HISTIDINE KINASE"/>
    <property type="match status" value="1"/>
</dbReference>
<evidence type="ECO:0000259" key="6">
    <source>
        <dbReference type="PROSITE" id="PS50042"/>
    </source>
</evidence>
<dbReference type="SUPFAM" id="SSF55874">
    <property type="entry name" value="ATPase domain of HSP90 chaperone/DNA topoisomerase II/histidine kinase"/>
    <property type="match status" value="1"/>
</dbReference>
<evidence type="ECO:0000313" key="8">
    <source>
        <dbReference type="EMBL" id="CAA9459704.1"/>
    </source>
</evidence>
<dbReference type="AlphaFoldDB" id="A0A6J4R2Q6"/>
<dbReference type="PROSITE" id="PS50042">
    <property type="entry name" value="CNMP_BINDING_3"/>
    <property type="match status" value="1"/>
</dbReference>
<dbReference type="Pfam" id="PF02518">
    <property type="entry name" value="HATPase_c"/>
    <property type="match status" value="1"/>
</dbReference>
<gene>
    <name evidence="8" type="ORF">AVDCRST_MAG58-2332</name>
</gene>
<dbReference type="InterPro" id="IPR003594">
    <property type="entry name" value="HATPase_dom"/>
</dbReference>
<keyword evidence="3" id="KW-0597">Phosphoprotein</keyword>
<sequence length="466" mass="50366">MFDELRKISLFADLSEGDLERLYQMAETVSIPAGDLVLREGDQGDSLFVVLDGEGYQASGQPGRPARVVQAWAVLWRDGPARAGAAISLGGTLQECRLLVISQVAFQTLLSCSPSASLKILHTVTSRLRSTESALIQNEKMAGLGTLAAGLAHELNNPAAAIRRSAAQLRDALAERDRLAARLHSPAIDQYQKESLGALQEELPERKATAPPGDPLALCELEDGLQEWLEDHGVGEAWELAPVLVASGWDRDELGRVAERFSATQLSFVVRWLAASSSVYDLLEEVGKSAEAMSDIVKAVKTYSYLDQAPIQEVDVVESLENTLVLLRPKITAGITITRDYADDVPRIEAYGSELNQVWTNLIDNAIDALAGQGELTLRAFTAESVVTVEVVDDGPGIPPEIQPRIFEPFYTTKAPGIGTGLGLHVSYNIVVHKHRGQLQVASKPGETRLRVILPIRLAGNNAGVT</sequence>
<dbReference type="InterPro" id="IPR005467">
    <property type="entry name" value="His_kinase_dom"/>
</dbReference>
<evidence type="ECO:0000256" key="5">
    <source>
        <dbReference type="ARBA" id="ARBA00023012"/>
    </source>
</evidence>
<evidence type="ECO:0000256" key="1">
    <source>
        <dbReference type="ARBA" id="ARBA00000085"/>
    </source>
</evidence>
<dbReference type="PRINTS" id="PR00344">
    <property type="entry name" value="BCTRLSENSOR"/>
</dbReference>
<accession>A0A6J4R2Q6</accession>
<evidence type="ECO:0000256" key="2">
    <source>
        <dbReference type="ARBA" id="ARBA00012438"/>
    </source>
</evidence>
<dbReference type="Gene3D" id="3.30.565.10">
    <property type="entry name" value="Histidine kinase-like ATPase, C-terminal domain"/>
    <property type="match status" value="1"/>
</dbReference>
<evidence type="ECO:0000259" key="7">
    <source>
        <dbReference type="PROSITE" id="PS50109"/>
    </source>
</evidence>
<comment type="catalytic activity">
    <reaction evidence="1">
        <text>ATP + protein L-histidine = ADP + protein N-phospho-L-histidine.</text>
        <dbReference type="EC" id="2.7.13.3"/>
    </reaction>
</comment>
<dbReference type="SMART" id="SM00387">
    <property type="entry name" value="HATPase_c"/>
    <property type="match status" value="1"/>
</dbReference>
<keyword evidence="4" id="KW-0418">Kinase</keyword>
<protein>
    <recommendedName>
        <fullName evidence="2">histidine kinase</fullName>
        <ecNumber evidence="2">2.7.13.3</ecNumber>
    </recommendedName>
</protein>
<dbReference type="InterPro" id="IPR018490">
    <property type="entry name" value="cNMP-bd_dom_sf"/>
</dbReference>
<reference evidence="8" key="1">
    <citation type="submission" date="2020-02" db="EMBL/GenBank/DDBJ databases">
        <authorList>
            <person name="Meier V. D."/>
        </authorList>
    </citation>
    <scope>NUCLEOTIDE SEQUENCE</scope>
    <source>
        <strain evidence="8">AVDCRST_MAG58</strain>
    </source>
</reference>
<proteinExistence type="predicted"/>
<dbReference type="InterPro" id="IPR004358">
    <property type="entry name" value="Sig_transdc_His_kin-like_C"/>
</dbReference>
<organism evidence="8">
    <name type="scientific">uncultured Rubrobacteraceae bacterium</name>
    <dbReference type="NCBI Taxonomy" id="349277"/>
    <lineage>
        <taxon>Bacteria</taxon>
        <taxon>Bacillati</taxon>
        <taxon>Actinomycetota</taxon>
        <taxon>Rubrobacteria</taxon>
        <taxon>Rubrobacterales</taxon>
        <taxon>Rubrobacteraceae</taxon>
        <taxon>environmental samples</taxon>
    </lineage>
</organism>
<dbReference type="Gene3D" id="2.60.120.10">
    <property type="entry name" value="Jelly Rolls"/>
    <property type="match status" value="1"/>
</dbReference>
<dbReference type="Gene3D" id="1.10.287.130">
    <property type="match status" value="1"/>
</dbReference>
<dbReference type="EMBL" id="CADCVF010000046">
    <property type="protein sequence ID" value="CAA9459704.1"/>
    <property type="molecule type" value="Genomic_DNA"/>
</dbReference>
<dbReference type="SUPFAM" id="SSF51206">
    <property type="entry name" value="cAMP-binding domain-like"/>
    <property type="match status" value="1"/>
</dbReference>
<dbReference type="InterPro" id="IPR014710">
    <property type="entry name" value="RmlC-like_jellyroll"/>
</dbReference>
<feature type="domain" description="Histidine kinase" evidence="7">
    <location>
        <begin position="282"/>
        <end position="458"/>
    </location>
</feature>